<organism evidence="1 2">
    <name type="scientific">Cucurbita argyrosperma subsp. sororia</name>
    <dbReference type="NCBI Taxonomy" id="37648"/>
    <lineage>
        <taxon>Eukaryota</taxon>
        <taxon>Viridiplantae</taxon>
        <taxon>Streptophyta</taxon>
        <taxon>Embryophyta</taxon>
        <taxon>Tracheophyta</taxon>
        <taxon>Spermatophyta</taxon>
        <taxon>Magnoliopsida</taxon>
        <taxon>eudicotyledons</taxon>
        <taxon>Gunneridae</taxon>
        <taxon>Pentapetalae</taxon>
        <taxon>rosids</taxon>
        <taxon>fabids</taxon>
        <taxon>Cucurbitales</taxon>
        <taxon>Cucurbitaceae</taxon>
        <taxon>Cucurbiteae</taxon>
        <taxon>Cucurbita</taxon>
    </lineage>
</organism>
<dbReference type="AlphaFoldDB" id="A0AAV6M605"/>
<protein>
    <submittedName>
        <fullName evidence="1">Uncharacterized protein</fullName>
    </submittedName>
</protein>
<feature type="non-terminal residue" evidence="1">
    <location>
        <position position="1"/>
    </location>
</feature>
<name>A0AAV6M605_9ROSI</name>
<evidence type="ECO:0000313" key="1">
    <source>
        <dbReference type="EMBL" id="KAG6575318.1"/>
    </source>
</evidence>
<proteinExistence type="predicted"/>
<dbReference type="EMBL" id="JAGKQH010000017">
    <property type="protein sequence ID" value="KAG6575318.1"/>
    <property type="molecule type" value="Genomic_DNA"/>
</dbReference>
<accession>A0AAV6M605</accession>
<dbReference type="Proteomes" id="UP000685013">
    <property type="component" value="Chromosome 17"/>
</dbReference>
<comment type="caution">
    <text evidence="1">The sequence shown here is derived from an EMBL/GenBank/DDBJ whole genome shotgun (WGS) entry which is preliminary data.</text>
</comment>
<evidence type="ECO:0000313" key="2">
    <source>
        <dbReference type="Proteomes" id="UP000685013"/>
    </source>
</evidence>
<sequence>MENEELVILSKKDGECDIVGYEEVETQFQIKLHILPIFLKMASEDEKIWFYRTMNSHCGMFIPTFESLAHYDVIYFPRS</sequence>
<gene>
    <name evidence="1" type="ORF">SDJN03_25957</name>
</gene>
<reference evidence="1 2" key="1">
    <citation type="journal article" date="2021" name="Hortic Res">
        <title>The domestication of Cucurbita argyrosperma as revealed by the genome of its wild relative.</title>
        <authorList>
            <person name="Barrera-Redondo J."/>
            <person name="Sanchez-de la Vega G."/>
            <person name="Aguirre-Liguori J.A."/>
            <person name="Castellanos-Morales G."/>
            <person name="Gutierrez-Guerrero Y.T."/>
            <person name="Aguirre-Dugua X."/>
            <person name="Aguirre-Planter E."/>
            <person name="Tenaillon M.I."/>
            <person name="Lira-Saade R."/>
            <person name="Eguiarte L.E."/>
        </authorList>
    </citation>
    <scope>NUCLEOTIDE SEQUENCE [LARGE SCALE GENOMIC DNA]</scope>
    <source>
        <strain evidence="1">JBR-2021</strain>
    </source>
</reference>
<keyword evidence="2" id="KW-1185">Reference proteome</keyword>